<comment type="caution">
    <text evidence="2">The sequence shown here is derived from an EMBL/GenBank/DDBJ whole genome shotgun (WGS) entry which is preliminary data.</text>
</comment>
<evidence type="ECO:0000313" key="3">
    <source>
        <dbReference type="Proteomes" id="UP001283361"/>
    </source>
</evidence>
<dbReference type="Proteomes" id="UP001283361">
    <property type="component" value="Unassembled WGS sequence"/>
</dbReference>
<evidence type="ECO:0000313" key="2">
    <source>
        <dbReference type="EMBL" id="KAK3772366.1"/>
    </source>
</evidence>
<name>A0AAE1DIZ3_9GAST</name>
<sequence length="141" mass="16467">MSIWRRRKRKKERERGISELTCRSGGGGRGRRKEKEESVSQHVDLVEEDEEEEKRKRNRGFSFNHYHNRFVLSGAWTSPLCAEQKFSHLCSANKFTRLGVHANYQHPTVTVEVETGRVRMCGENDELLTVKTCNLRNTQEC</sequence>
<gene>
    <name evidence="2" type="ORF">RRG08_031390</name>
</gene>
<keyword evidence="3" id="KW-1185">Reference proteome</keyword>
<proteinExistence type="predicted"/>
<dbReference type="EMBL" id="JAWDGP010003624">
    <property type="protein sequence ID" value="KAK3772366.1"/>
    <property type="molecule type" value="Genomic_DNA"/>
</dbReference>
<accession>A0AAE1DIZ3</accession>
<organism evidence="2 3">
    <name type="scientific">Elysia crispata</name>
    <name type="common">lettuce slug</name>
    <dbReference type="NCBI Taxonomy" id="231223"/>
    <lineage>
        <taxon>Eukaryota</taxon>
        <taxon>Metazoa</taxon>
        <taxon>Spiralia</taxon>
        <taxon>Lophotrochozoa</taxon>
        <taxon>Mollusca</taxon>
        <taxon>Gastropoda</taxon>
        <taxon>Heterobranchia</taxon>
        <taxon>Euthyneura</taxon>
        <taxon>Panpulmonata</taxon>
        <taxon>Sacoglossa</taxon>
        <taxon>Placobranchoidea</taxon>
        <taxon>Plakobranchidae</taxon>
        <taxon>Elysia</taxon>
    </lineage>
</organism>
<feature type="region of interest" description="Disordered" evidence="1">
    <location>
        <begin position="1"/>
        <end position="57"/>
    </location>
</feature>
<feature type="compositionally biased region" description="Basic residues" evidence="1">
    <location>
        <begin position="1"/>
        <end position="12"/>
    </location>
</feature>
<protein>
    <submittedName>
        <fullName evidence="2">Uncharacterized protein</fullName>
    </submittedName>
</protein>
<evidence type="ECO:0000256" key="1">
    <source>
        <dbReference type="SAM" id="MobiDB-lite"/>
    </source>
</evidence>
<reference evidence="2" key="1">
    <citation type="journal article" date="2023" name="G3 (Bethesda)">
        <title>A reference genome for the long-term kleptoplast-retaining sea slug Elysia crispata morphotype clarki.</title>
        <authorList>
            <person name="Eastman K.E."/>
            <person name="Pendleton A.L."/>
            <person name="Shaikh M.A."/>
            <person name="Suttiyut T."/>
            <person name="Ogas R."/>
            <person name="Tomko P."/>
            <person name="Gavelis G."/>
            <person name="Widhalm J.R."/>
            <person name="Wisecaver J.H."/>
        </authorList>
    </citation>
    <scope>NUCLEOTIDE SEQUENCE</scope>
    <source>
        <strain evidence="2">ECLA1</strain>
    </source>
</reference>
<dbReference type="AlphaFoldDB" id="A0AAE1DIZ3"/>